<dbReference type="PRINTS" id="PR01181">
    <property type="entry name" value="DAPDCRBXLASE"/>
</dbReference>
<sequence length="431" mass="48134">MSHLSENNPLYEALGQYPTPFYYYNGDQLAEHIQSFQQLLHPKVQLHYALKANNNITIANLLREWGCHIEIASLGELRLAEAAGYLPEEIIYTGPGKSEKELRTAMAHQIHCINVESLAELEMIHQIATEYECKVRVGIRVNPDGEGISGASIQMAGVARPFGIDESQLAGVFERVVEMPYIQVIGIQVYAGTQIMDEKVLLSNFRYTLSLAAQIQARYPVQLEIVNLGGGFGVPYFSHEHPLDIESVMQQLTELIDEYVVHLPHSTFIVESGRYLLAASGIYVCQALYTKVSKGEHFVIVDGGMHHHAGATFRGRRPRNNYPLEIIPRHHITDGEQTQITSIVGPLCTPDDCLFKNVELPVIHAGDYICILQSGAYGLTYSPTQFLGHATPAEVLSYKGKSYLIREQGDPEDLLLRQQHIVPTTEWTAVL</sequence>
<dbReference type="PANTHER" id="PTHR43727">
    <property type="entry name" value="DIAMINOPIMELATE DECARBOXYLASE"/>
    <property type="match status" value="1"/>
</dbReference>
<dbReference type="PANTHER" id="PTHR43727:SF2">
    <property type="entry name" value="GROUP IV DECARBOXYLASE"/>
    <property type="match status" value="1"/>
</dbReference>
<dbReference type="Pfam" id="PF02784">
    <property type="entry name" value="Orn_Arg_deC_N"/>
    <property type="match status" value="1"/>
</dbReference>
<dbReference type="InterPro" id="IPR002986">
    <property type="entry name" value="DAP_deCOOHase_LysA"/>
</dbReference>
<evidence type="ECO:0000259" key="6">
    <source>
        <dbReference type="Pfam" id="PF02784"/>
    </source>
</evidence>
<organism evidence="7 8">
    <name type="scientific">Paenibacillus nuruki</name>
    <dbReference type="NCBI Taxonomy" id="1886670"/>
    <lineage>
        <taxon>Bacteria</taxon>
        <taxon>Bacillati</taxon>
        <taxon>Bacillota</taxon>
        <taxon>Bacilli</taxon>
        <taxon>Bacillales</taxon>
        <taxon>Paenibacillaceae</taxon>
        <taxon>Paenibacillus</taxon>
    </lineage>
</organism>
<dbReference type="InterPro" id="IPR029066">
    <property type="entry name" value="PLP-binding_barrel"/>
</dbReference>
<dbReference type="InterPro" id="IPR009006">
    <property type="entry name" value="Ala_racemase/Decarboxylase_C"/>
</dbReference>
<proteinExistence type="predicted"/>
<dbReference type="InterPro" id="IPR022644">
    <property type="entry name" value="De-COase2_N"/>
</dbReference>
<dbReference type="Gene3D" id="3.20.20.10">
    <property type="entry name" value="Alanine racemase"/>
    <property type="match status" value="1"/>
</dbReference>
<feature type="domain" description="Orn/DAP/Arg decarboxylase 2 N-terminal" evidence="6">
    <location>
        <begin position="28"/>
        <end position="278"/>
    </location>
</feature>
<dbReference type="AlphaFoldDB" id="A0A1E3L5B3"/>
<keyword evidence="8" id="KW-1185">Reference proteome</keyword>
<dbReference type="FunFam" id="3.20.20.10:FF:000003">
    <property type="entry name" value="Diaminopimelate decarboxylase"/>
    <property type="match status" value="1"/>
</dbReference>
<feature type="active site" description="Proton donor" evidence="5">
    <location>
        <position position="348"/>
    </location>
</feature>
<gene>
    <name evidence="7" type="primary">lysA</name>
    <name evidence="7" type="ORF">PTI45_01511</name>
</gene>
<dbReference type="InterPro" id="IPR000183">
    <property type="entry name" value="Orn/DAP/Arg_de-COase"/>
</dbReference>
<comment type="cofactor">
    <cofactor evidence="1 5">
        <name>pyridoxal 5'-phosphate</name>
        <dbReference type="ChEBI" id="CHEBI:597326"/>
    </cofactor>
</comment>
<keyword evidence="4 7" id="KW-0456">Lyase</keyword>
<dbReference type="PATRIC" id="fig|1886670.3.peg.1539"/>
<dbReference type="InterPro" id="IPR022653">
    <property type="entry name" value="De-COase2_pyr-phos_BS"/>
</dbReference>
<dbReference type="EMBL" id="MDER01000032">
    <property type="protein sequence ID" value="ODP29002.1"/>
    <property type="molecule type" value="Genomic_DNA"/>
</dbReference>
<dbReference type="GO" id="GO:0009089">
    <property type="term" value="P:lysine biosynthetic process via diaminopimelate"/>
    <property type="evidence" value="ECO:0007669"/>
    <property type="project" value="InterPro"/>
</dbReference>
<evidence type="ECO:0000256" key="2">
    <source>
        <dbReference type="ARBA" id="ARBA00022793"/>
    </source>
</evidence>
<dbReference type="GO" id="GO:0008836">
    <property type="term" value="F:diaminopimelate decarboxylase activity"/>
    <property type="evidence" value="ECO:0007669"/>
    <property type="project" value="UniProtKB-EC"/>
</dbReference>
<evidence type="ECO:0000313" key="7">
    <source>
        <dbReference type="EMBL" id="ODP29002.1"/>
    </source>
</evidence>
<reference evidence="7 8" key="1">
    <citation type="submission" date="2016-08" db="EMBL/GenBank/DDBJ databases">
        <title>Genome sequencing of Paenibacillus sp. TI45-13ar, isolated from Korean traditional nuruk.</title>
        <authorList>
            <person name="Kim S.-J."/>
        </authorList>
    </citation>
    <scope>NUCLEOTIDE SEQUENCE [LARGE SCALE GENOMIC DNA]</scope>
    <source>
        <strain evidence="7 8">TI45-13ar</strain>
    </source>
</reference>
<feature type="modified residue" description="N6-(pyridoxal phosphate)lysine" evidence="5">
    <location>
        <position position="51"/>
    </location>
</feature>
<dbReference type="EC" id="4.1.1.20" evidence="7"/>
<keyword evidence="2" id="KW-0210">Decarboxylase</keyword>
<comment type="caution">
    <text evidence="7">The sequence shown here is derived from an EMBL/GenBank/DDBJ whole genome shotgun (WGS) entry which is preliminary data.</text>
</comment>
<name>A0A1E3L5B3_9BACL</name>
<evidence type="ECO:0000256" key="5">
    <source>
        <dbReference type="PIRSR" id="PIRSR600183-50"/>
    </source>
</evidence>
<evidence type="ECO:0000256" key="1">
    <source>
        <dbReference type="ARBA" id="ARBA00001933"/>
    </source>
</evidence>
<dbReference type="Gene3D" id="2.40.37.10">
    <property type="entry name" value="Lyase, Ornithine Decarboxylase, Chain A, domain 1"/>
    <property type="match status" value="1"/>
</dbReference>
<evidence type="ECO:0000256" key="4">
    <source>
        <dbReference type="ARBA" id="ARBA00023239"/>
    </source>
</evidence>
<dbReference type="PROSITE" id="PS00878">
    <property type="entry name" value="ODR_DC_2_1"/>
    <property type="match status" value="1"/>
</dbReference>
<dbReference type="RefSeq" id="WP_069326950.1">
    <property type="nucleotide sequence ID" value="NZ_MDER01000032.1"/>
</dbReference>
<dbReference type="SUPFAM" id="SSF50621">
    <property type="entry name" value="Alanine racemase C-terminal domain-like"/>
    <property type="match status" value="1"/>
</dbReference>
<evidence type="ECO:0000256" key="3">
    <source>
        <dbReference type="ARBA" id="ARBA00022898"/>
    </source>
</evidence>
<dbReference type="PRINTS" id="PR01179">
    <property type="entry name" value="ODADCRBXLASE"/>
</dbReference>
<accession>A0A1E3L5B3</accession>
<protein>
    <submittedName>
        <fullName evidence="7">Diaminopimelate decarboxylase</fullName>
        <ecNumber evidence="7">4.1.1.20</ecNumber>
    </submittedName>
</protein>
<dbReference type="Proteomes" id="UP000094578">
    <property type="component" value="Unassembled WGS sequence"/>
</dbReference>
<dbReference type="STRING" id="1886670.PTI45_01511"/>
<evidence type="ECO:0000313" key="8">
    <source>
        <dbReference type="Proteomes" id="UP000094578"/>
    </source>
</evidence>
<keyword evidence="3 5" id="KW-0663">Pyridoxal phosphate</keyword>
<dbReference type="SUPFAM" id="SSF51419">
    <property type="entry name" value="PLP-binding barrel"/>
    <property type="match status" value="1"/>
</dbReference>